<sequence>MTTTIKRSQIFDPDNLINQPNSPHEQAASAIDPYILRMKLLYLIKSGEITCESDCHPRYMYTFCDEAQVCDKPSELQKIFNTPNEANSSALNPELHNFLHFQNPVLRGGRFESDCLHAC</sequence>
<gene>
    <name evidence="1" type="ORF">TWF694_001574</name>
</gene>
<evidence type="ECO:0000313" key="2">
    <source>
        <dbReference type="Proteomes" id="UP001365542"/>
    </source>
</evidence>
<dbReference type="AlphaFoldDB" id="A0AAV9XS19"/>
<protein>
    <submittedName>
        <fullName evidence="1">Uncharacterized protein</fullName>
    </submittedName>
</protein>
<dbReference type="Proteomes" id="UP001365542">
    <property type="component" value="Unassembled WGS sequence"/>
</dbReference>
<dbReference type="EMBL" id="JAVHJO010000001">
    <property type="protein sequence ID" value="KAK6544895.1"/>
    <property type="molecule type" value="Genomic_DNA"/>
</dbReference>
<keyword evidence="2" id="KW-1185">Reference proteome</keyword>
<comment type="caution">
    <text evidence="1">The sequence shown here is derived from an EMBL/GenBank/DDBJ whole genome shotgun (WGS) entry which is preliminary data.</text>
</comment>
<accession>A0AAV9XS19</accession>
<reference evidence="1 2" key="1">
    <citation type="submission" date="2019-10" db="EMBL/GenBank/DDBJ databases">
        <authorList>
            <person name="Palmer J.M."/>
        </authorList>
    </citation>
    <scope>NUCLEOTIDE SEQUENCE [LARGE SCALE GENOMIC DNA]</scope>
    <source>
        <strain evidence="1 2">TWF694</strain>
    </source>
</reference>
<name>A0AAV9XS19_9PEZI</name>
<organism evidence="1 2">
    <name type="scientific">Orbilia ellipsospora</name>
    <dbReference type="NCBI Taxonomy" id="2528407"/>
    <lineage>
        <taxon>Eukaryota</taxon>
        <taxon>Fungi</taxon>
        <taxon>Dikarya</taxon>
        <taxon>Ascomycota</taxon>
        <taxon>Pezizomycotina</taxon>
        <taxon>Orbiliomycetes</taxon>
        <taxon>Orbiliales</taxon>
        <taxon>Orbiliaceae</taxon>
        <taxon>Orbilia</taxon>
    </lineage>
</organism>
<proteinExistence type="predicted"/>
<evidence type="ECO:0000313" key="1">
    <source>
        <dbReference type="EMBL" id="KAK6544895.1"/>
    </source>
</evidence>